<feature type="transmembrane region" description="Helical" evidence="2">
    <location>
        <begin position="171"/>
        <end position="188"/>
    </location>
</feature>
<proteinExistence type="predicted"/>
<feature type="region of interest" description="Disordered" evidence="1">
    <location>
        <begin position="376"/>
        <end position="420"/>
    </location>
</feature>
<feature type="transmembrane region" description="Helical" evidence="2">
    <location>
        <begin position="95"/>
        <end position="114"/>
    </location>
</feature>
<sequence>MAYDDPRYRGASDDVDPGDYPYAPTGPGERTDGISRQGYARADLDDLFEDPAHGEPGRDRFGVHLVWELVLLVAVSLVGYLLYRDGRFLNTGGGLRGLMLSATVLGLLVLGAGLSLRAAVPNLSVGPIALASALYFAEHIDRGVPVAATQAVVLALAVGAAIALVSVALHVPAWAASFGAALAVVLWIQQHHQVLTLPKSTYQPLPHAAYWFGGFAALAVVGAVLGSVRSVRRTVGRLRPVSDPADRRGGGAAVVGIAALLGSSVLAAGAGMLTVLQTGRATPTDTSLALTGLALGGALLAGTSVYGRRGGLLGTVLATALLAMVVRYFQVAELRVSPLAVGAVAIGVGLVASRLVEAFGRPRPLFAEDDRWRTVAPTTATAPLPPHDQDRTDSRSTGWTSPLPASSADDRWGDDEWRGR</sequence>
<feature type="transmembrane region" description="Helical" evidence="2">
    <location>
        <begin position="251"/>
        <end position="276"/>
    </location>
</feature>
<keyword evidence="2" id="KW-0812">Transmembrane</keyword>
<feature type="compositionally biased region" description="Polar residues" evidence="1">
    <location>
        <begin position="395"/>
        <end position="404"/>
    </location>
</feature>
<keyword evidence="2" id="KW-0472">Membrane</keyword>
<evidence type="ECO:0000313" key="3">
    <source>
        <dbReference type="EMBL" id="GII25176.1"/>
    </source>
</evidence>
<feature type="transmembrane region" description="Helical" evidence="2">
    <location>
        <begin position="288"/>
        <end position="306"/>
    </location>
</feature>
<keyword evidence="2" id="KW-1133">Transmembrane helix</keyword>
<reference evidence="3" key="1">
    <citation type="submission" date="2021-01" db="EMBL/GenBank/DDBJ databases">
        <title>Whole genome shotgun sequence of Planosporangium mesophilum NBRC 109066.</title>
        <authorList>
            <person name="Komaki H."/>
            <person name="Tamura T."/>
        </authorList>
    </citation>
    <scope>NUCLEOTIDE SEQUENCE</scope>
    <source>
        <strain evidence="3">NBRC 109066</strain>
    </source>
</reference>
<comment type="caution">
    <text evidence="3">The sequence shown here is derived from an EMBL/GenBank/DDBJ whole genome shotgun (WGS) entry which is preliminary data.</text>
</comment>
<feature type="compositionally biased region" description="Basic and acidic residues" evidence="1">
    <location>
        <begin position="408"/>
        <end position="420"/>
    </location>
</feature>
<evidence type="ECO:0000256" key="1">
    <source>
        <dbReference type="SAM" id="MobiDB-lite"/>
    </source>
</evidence>
<evidence type="ECO:0000313" key="4">
    <source>
        <dbReference type="Proteomes" id="UP000599074"/>
    </source>
</evidence>
<keyword evidence="4" id="KW-1185">Reference proteome</keyword>
<dbReference type="EMBL" id="BOON01000047">
    <property type="protein sequence ID" value="GII25176.1"/>
    <property type="molecule type" value="Genomic_DNA"/>
</dbReference>
<feature type="transmembrane region" description="Helical" evidence="2">
    <location>
        <begin position="336"/>
        <end position="356"/>
    </location>
</feature>
<feature type="transmembrane region" description="Helical" evidence="2">
    <location>
        <begin position="209"/>
        <end position="231"/>
    </location>
</feature>
<feature type="transmembrane region" description="Helical" evidence="2">
    <location>
        <begin position="312"/>
        <end position="329"/>
    </location>
</feature>
<organism evidence="3 4">
    <name type="scientific">Planosporangium mesophilum</name>
    <dbReference type="NCBI Taxonomy" id="689768"/>
    <lineage>
        <taxon>Bacteria</taxon>
        <taxon>Bacillati</taxon>
        <taxon>Actinomycetota</taxon>
        <taxon>Actinomycetes</taxon>
        <taxon>Micromonosporales</taxon>
        <taxon>Micromonosporaceae</taxon>
        <taxon>Planosporangium</taxon>
    </lineage>
</organism>
<dbReference type="AlphaFoldDB" id="A0A8J3X2Q8"/>
<gene>
    <name evidence="3" type="ORF">Pme01_47730</name>
</gene>
<evidence type="ECO:0000256" key="2">
    <source>
        <dbReference type="SAM" id="Phobius"/>
    </source>
</evidence>
<dbReference type="RefSeq" id="WP_168115263.1">
    <property type="nucleotide sequence ID" value="NZ_BOON01000047.1"/>
</dbReference>
<feature type="region of interest" description="Disordered" evidence="1">
    <location>
        <begin position="1"/>
        <end position="35"/>
    </location>
</feature>
<feature type="compositionally biased region" description="Basic and acidic residues" evidence="1">
    <location>
        <begin position="1"/>
        <end position="12"/>
    </location>
</feature>
<feature type="transmembrane region" description="Helical" evidence="2">
    <location>
        <begin position="65"/>
        <end position="83"/>
    </location>
</feature>
<name>A0A8J3X2Q8_9ACTN</name>
<accession>A0A8J3X2Q8</accession>
<protein>
    <submittedName>
        <fullName evidence="3">Uncharacterized protein</fullName>
    </submittedName>
</protein>
<feature type="transmembrane region" description="Helical" evidence="2">
    <location>
        <begin position="120"/>
        <end position="137"/>
    </location>
</feature>
<feature type="transmembrane region" description="Helical" evidence="2">
    <location>
        <begin position="144"/>
        <end position="165"/>
    </location>
</feature>
<dbReference type="Proteomes" id="UP000599074">
    <property type="component" value="Unassembled WGS sequence"/>
</dbReference>